<dbReference type="EMBL" id="UGYN01000002">
    <property type="protein sequence ID" value="SUI43282.1"/>
    <property type="molecule type" value="Genomic_DNA"/>
</dbReference>
<feature type="transmembrane region" description="Helical" evidence="1">
    <location>
        <begin position="44"/>
        <end position="64"/>
    </location>
</feature>
<protein>
    <submittedName>
        <fullName evidence="2">Uncharacterized protein</fullName>
    </submittedName>
</protein>
<keyword evidence="1" id="KW-1133">Transmembrane helix</keyword>
<evidence type="ECO:0000256" key="1">
    <source>
        <dbReference type="SAM" id="Phobius"/>
    </source>
</evidence>
<organism evidence="2 3">
    <name type="scientific">Serratia quinivorans</name>
    <dbReference type="NCBI Taxonomy" id="137545"/>
    <lineage>
        <taxon>Bacteria</taxon>
        <taxon>Pseudomonadati</taxon>
        <taxon>Pseudomonadota</taxon>
        <taxon>Gammaproteobacteria</taxon>
        <taxon>Enterobacterales</taxon>
        <taxon>Yersiniaceae</taxon>
        <taxon>Serratia</taxon>
    </lineage>
</organism>
<dbReference type="RefSeq" id="WP_115182682.1">
    <property type="nucleotide sequence ID" value="NZ_CAMKUF010000001.1"/>
</dbReference>
<evidence type="ECO:0000313" key="3">
    <source>
        <dbReference type="Proteomes" id="UP000255529"/>
    </source>
</evidence>
<reference evidence="2 3" key="1">
    <citation type="submission" date="2018-06" db="EMBL/GenBank/DDBJ databases">
        <authorList>
            <consortium name="Pathogen Informatics"/>
            <person name="Doyle S."/>
        </authorList>
    </citation>
    <scope>NUCLEOTIDE SEQUENCE [LARGE SCALE GENOMIC DNA]</scope>
    <source>
        <strain evidence="2 3">NCTC11544</strain>
    </source>
</reference>
<name>A0A379YBU6_9GAMM</name>
<dbReference type="AlphaFoldDB" id="A0A379YBU6"/>
<evidence type="ECO:0000313" key="2">
    <source>
        <dbReference type="EMBL" id="SUI43282.1"/>
    </source>
</evidence>
<keyword evidence="1" id="KW-0472">Membrane</keyword>
<accession>A0A379YBU6</accession>
<proteinExistence type="predicted"/>
<gene>
    <name evidence="2" type="ORF">NCTC11544_00150</name>
</gene>
<keyword evidence="1" id="KW-0812">Transmembrane</keyword>
<feature type="transmembrane region" description="Helical" evidence="1">
    <location>
        <begin position="6"/>
        <end position="24"/>
    </location>
</feature>
<dbReference type="Proteomes" id="UP000255529">
    <property type="component" value="Unassembled WGS sequence"/>
</dbReference>
<sequence>MNDGLAFLIAWYVAIMCLMFWGLIDSCGIKGFKELRAGFVKYSWPVISRLLVGIFIFLAIYKLLSVVVPA</sequence>